<evidence type="ECO:0000313" key="3">
    <source>
        <dbReference type="Proteomes" id="UP000199012"/>
    </source>
</evidence>
<dbReference type="Proteomes" id="UP000199012">
    <property type="component" value="Unassembled WGS sequence"/>
</dbReference>
<evidence type="ECO:0000313" key="2">
    <source>
        <dbReference type="EMBL" id="SFB19621.1"/>
    </source>
</evidence>
<dbReference type="RefSeq" id="WP_090033155.1">
    <property type="nucleotide sequence ID" value="NZ_BONM01000004.1"/>
</dbReference>
<proteinExistence type="predicted"/>
<protein>
    <submittedName>
        <fullName evidence="2">Uncharacterized protein</fullName>
    </submittedName>
</protein>
<reference evidence="2 3" key="1">
    <citation type="submission" date="2016-10" db="EMBL/GenBank/DDBJ databases">
        <authorList>
            <person name="de Groot N.N."/>
        </authorList>
    </citation>
    <scope>NUCLEOTIDE SEQUENCE [LARGE SCALE GENOMIC DNA]</scope>
    <source>
        <strain evidence="2 3">CGMCC 4.6945</strain>
    </source>
</reference>
<dbReference type="STRING" id="988821.SAMN05421867_109128"/>
<evidence type="ECO:0000256" key="1">
    <source>
        <dbReference type="SAM" id="Phobius"/>
    </source>
</evidence>
<gene>
    <name evidence="2" type="ORF">SAMN05421867_109128</name>
</gene>
<keyword evidence="3" id="KW-1185">Reference proteome</keyword>
<dbReference type="EMBL" id="FOKA01000009">
    <property type="protein sequence ID" value="SFB19621.1"/>
    <property type="molecule type" value="Genomic_DNA"/>
</dbReference>
<organism evidence="2 3">
    <name type="scientific">Cellulomonas marina</name>
    <dbReference type="NCBI Taxonomy" id="988821"/>
    <lineage>
        <taxon>Bacteria</taxon>
        <taxon>Bacillati</taxon>
        <taxon>Actinomycetota</taxon>
        <taxon>Actinomycetes</taxon>
        <taxon>Micrococcales</taxon>
        <taxon>Cellulomonadaceae</taxon>
        <taxon>Cellulomonas</taxon>
    </lineage>
</organism>
<accession>A0A1I0Z232</accession>
<dbReference type="AlphaFoldDB" id="A0A1I0Z232"/>
<keyword evidence="1" id="KW-0472">Membrane</keyword>
<feature type="transmembrane region" description="Helical" evidence="1">
    <location>
        <begin position="32"/>
        <end position="51"/>
    </location>
</feature>
<keyword evidence="1" id="KW-0812">Transmembrane</keyword>
<keyword evidence="1" id="KW-1133">Transmembrane helix</keyword>
<sequence>MRRRRWPRAAGPLLGVVALLTAFDLLRGEPLTAALLSAVAVALVMVVYATVMRRLGRREAVHHRDVDGYVAAWVRTPDGSHSRLTTTWQSAELRRQRGSVRISPLGGPSALPFTVSARSITPDTSPVPLSIRLVTTRPRALLLADDDGLVAVGLEAEHVPWLQDGLADMPHDEDGR</sequence>
<name>A0A1I0Z232_9CELL</name>